<evidence type="ECO:0000256" key="13">
    <source>
        <dbReference type="ARBA" id="ARBA00032789"/>
    </source>
</evidence>
<comment type="similarity">
    <text evidence="3">Belongs to the DPH1/DPH2 family. DPH1 subfamily.</text>
</comment>
<comment type="pathway">
    <text evidence="2">Protein modification; peptidyl-diphthamide biosynthesis.</text>
</comment>
<dbReference type="EC" id="2.5.1.108" evidence="4"/>
<dbReference type="PANTHER" id="PTHR10762:SF1">
    <property type="entry name" value="2-(3-AMINO-3-CARBOXYPROPYL)HISTIDINE SYNTHASE SUBUNIT 1"/>
    <property type="match status" value="1"/>
</dbReference>
<evidence type="ECO:0000256" key="11">
    <source>
        <dbReference type="ARBA" id="ARBA00031690"/>
    </source>
</evidence>
<dbReference type="Gene3D" id="3.40.50.11860">
    <property type="entry name" value="Diphthamide synthesis DPH1/DPH2 domain 3"/>
    <property type="match status" value="2"/>
</dbReference>
<dbReference type="InterPro" id="IPR035435">
    <property type="entry name" value="DPH1/DPH2_euk_archaea"/>
</dbReference>
<dbReference type="GO" id="GO:0046872">
    <property type="term" value="F:metal ion binding"/>
    <property type="evidence" value="ECO:0007669"/>
    <property type="project" value="UniProtKB-KW"/>
</dbReference>
<accession>Q4RRQ6</accession>
<dbReference type="AlphaFoldDB" id="Q4RRQ6"/>
<dbReference type="NCBIfam" id="TIGR00322">
    <property type="entry name" value="diphth2_R"/>
    <property type="match status" value="2"/>
</dbReference>
<dbReference type="GO" id="GO:0051536">
    <property type="term" value="F:iron-sulfur cluster binding"/>
    <property type="evidence" value="ECO:0007669"/>
    <property type="project" value="UniProtKB-KW"/>
</dbReference>
<sequence length="439" mass="48619">MAAPSTDGQLVPAKKPTVRGPRRVANQIPDDILQDLELQEAVKVLPANYNFEIHKTVWRVRQAKSKRVALQLPEGLQMFACVIADIIERQCLALMSNQEFTDADTIVMGDVTYGACCVDDFTARALGADFLVHYGHSCLIPIDSTAGIKMLYVFVDIQAVSAALATEYDVLVPQCRPLSPGEILGCTSPCLDRCVDAIIYLGDGRFHLESIMIANPEIPAYRYDPYSKVFTREYYDHEAMRSLRLKAINEARLAQKWGLILGTLGRQGSPKVLEHLESRLRSLGRSFTRVLLSEIFPSKLDLMPEVDASLPLFFPPCFEPVSVPAFMCIQAVLLGRVKNCSKSGQSSSTDAGDQVEAGMASCPMLLQMCLAFRAGPWAPVVPFTCCCPLTDRPALCLECECVFYRWIQIACPRLSIDWGTAFSKPLLSPYEVNTPIKHV</sequence>
<keyword evidence="9" id="KW-0408">Iron</keyword>
<evidence type="ECO:0000256" key="10">
    <source>
        <dbReference type="ARBA" id="ARBA00023014"/>
    </source>
</evidence>
<evidence type="ECO:0000256" key="14">
    <source>
        <dbReference type="ARBA" id="ARBA00048403"/>
    </source>
</evidence>
<dbReference type="InterPro" id="IPR042264">
    <property type="entry name" value="DPH1/DPH2_2"/>
</dbReference>
<dbReference type="PANTHER" id="PTHR10762">
    <property type="entry name" value="DIPHTHAMIDE BIOSYNTHESIS PROTEIN"/>
    <property type="match status" value="1"/>
</dbReference>
<dbReference type="InterPro" id="IPR042263">
    <property type="entry name" value="DPH1/DPH2_1"/>
</dbReference>
<organism evidence="15">
    <name type="scientific">Tetraodon nigroviridis</name>
    <name type="common">Spotted green pufferfish</name>
    <name type="synonym">Chelonodon nigroviridis</name>
    <dbReference type="NCBI Taxonomy" id="99883"/>
    <lineage>
        <taxon>Eukaryota</taxon>
        <taxon>Metazoa</taxon>
        <taxon>Chordata</taxon>
        <taxon>Craniata</taxon>
        <taxon>Vertebrata</taxon>
        <taxon>Euteleostomi</taxon>
        <taxon>Actinopterygii</taxon>
        <taxon>Neopterygii</taxon>
        <taxon>Teleostei</taxon>
        <taxon>Neoteleostei</taxon>
        <taxon>Acanthomorphata</taxon>
        <taxon>Eupercaria</taxon>
        <taxon>Tetraodontiformes</taxon>
        <taxon>Tetradontoidea</taxon>
        <taxon>Tetraodontidae</taxon>
        <taxon>Tetraodon</taxon>
    </lineage>
</organism>
<dbReference type="PIRSF" id="PIRSF004967">
    <property type="entry name" value="DPH1"/>
    <property type="match status" value="1"/>
</dbReference>
<evidence type="ECO:0000256" key="7">
    <source>
        <dbReference type="ARBA" id="ARBA00022691"/>
    </source>
</evidence>
<gene>
    <name evidence="15" type="ORF">GSTENG00030061001</name>
</gene>
<dbReference type="InterPro" id="IPR016435">
    <property type="entry name" value="DPH1/DPH2"/>
</dbReference>
<reference evidence="15" key="1">
    <citation type="journal article" date="2004" name="Nature">
        <title>Genome duplication in the teleost fish Tetraodon nigroviridis reveals the early vertebrate proto-karyotype.</title>
        <authorList>
            <person name="Jaillon O."/>
            <person name="Aury J.-M."/>
            <person name="Brunet F."/>
            <person name="Petit J.-L."/>
            <person name="Stange-Thomann N."/>
            <person name="Mauceli E."/>
            <person name="Bouneau L."/>
            <person name="Fischer C."/>
            <person name="Ozouf-Costaz C."/>
            <person name="Bernot A."/>
            <person name="Nicaud S."/>
            <person name="Jaffe D."/>
            <person name="Fisher S."/>
            <person name="Lutfalla G."/>
            <person name="Dossat C."/>
            <person name="Segurens B."/>
            <person name="Dasilva C."/>
            <person name="Salanoubat M."/>
            <person name="Levy M."/>
            <person name="Boudet N."/>
            <person name="Castellano S."/>
            <person name="Anthouard V."/>
            <person name="Jubin C."/>
            <person name="Castelli V."/>
            <person name="Katinka M."/>
            <person name="Vacherie B."/>
            <person name="Biemont C."/>
            <person name="Skalli Z."/>
            <person name="Cattolico L."/>
            <person name="Poulain J."/>
            <person name="De Berardinis V."/>
            <person name="Cruaud C."/>
            <person name="Duprat S."/>
            <person name="Brottier P."/>
            <person name="Coutanceau J.-P."/>
            <person name="Gouzy J."/>
            <person name="Parra G."/>
            <person name="Lardier G."/>
            <person name="Chapple C."/>
            <person name="McKernan K.J."/>
            <person name="McEwan P."/>
            <person name="Bosak S."/>
            <person name="Kellis M."/>
            <person name="Volff J.-N."/>
            <person name="Guigo R."/>
            <person name="Zody M.C."/>
            <person name="Mesirov J."/>
            <person name="Lindblad-Toh K."/>
            <person name="Birren B."/>
            <person name="Nusbaum C."/>
            <person name="Kahn D."/>
            <person name="Robinson-Rechavi M."/>
            <person name="Laudet V."/>
            <person name="Schachter V."/>
            <person name="Quetier F."/>
            <person name="Saurin W."/>
            <person name="Scarpelli C."/>
            <person name="Wincker P."/>
            <person name="Lander E.S."/>
            <person name="Weissenbach J."/>
            <person name="Roest Crollius H."/>
        </authorList>
    </citation>
    <scope>NUCLEOTIDE SEQUENCE [LARGE SCALE GENOMIC DNA]</scope>
</reference>
<evidence type="ECO:0000256" key="2">
    <source>
        <dbReference type="ARBA" id="ARBA00005156"/>
    </source>
</evidence>
<name>Q4RRQ6_TETNG</name>
<comment type="catalytic activity">
    <reaction evidence="14">
        <text>L-histidyl-[translation elongation factor 2] + S-adenosyl-L-methionine = 2-[(3S)-amino-3-carboxypropyl]-L-histidyl-[translation elongation factor 2] + S-methyl-5'-thioadenosine + H(+)</text>
        <dbReference type="Rhea" id="RHEA:36783"/>
        <dbReference type="Rhea" id="RHEA-COMP:9748"/>
        <dbReference type="Rhea" id="RHEA-COMP:9749"/>
        <dbReference type="ChEBI" id="CHEBI:15378"/>
        <dbReference type="ChEBI" id="CHEBI:17509"/>
        <dbReference type="ChEBI" id="CHEBI:29979"/>
        <dbReference type="ChEBI" id="CHEBI:59789"/>
        <dbReference type="ChEBI" id="CHEBI:73995"/>
        <dbReference type="EC" id="2.5.1.108"/>
    </reaction>
</comment>
<evidence type="ECO:0000256" key="8">
    <source>
        <dbReference type="ARBA" id="ARBA00022723"/>
    </source>
</evidence>
<protein>
    <recommendedName>
        <fullName evidence="5">2-(3-amino-3-carboxypropyl)histidine synthase subunit 1</fullName>
        <ecNumber evidence="4">2.5.1.108</ecNumber>
    </recommendedName>
    <alternativeName>
        <fullName evidence="12">Diphthamide biosynthesis protein 1</fullName>
    </alternativeName>
    <alternativeName>
        <fullName evidence="13">Diphtheria toxin resistance protein 1</fullName>
    </alternativeName>
    <alternativeName>
        <fullName evidence="11">S-adenosyl-L-methionine:L-histidine 3-amino-3-carboxypropyltransferase 1</fullName>
    </alternativeName>
</protein>
<dbReference type="Gene3D" id="3.40.50.11840">
    <property type="entry name" value="Diphthamide synthesis DPH1/DPH2 domain 1"/>
    <property type="match status" value="1"/>
</dbReference>
<comment type="caution">
    <text evidence="15">The sequence shown here is derived from an EMBL/GenBank/DDBJ whole genome shotgun (WGS) entry which is preliminary data.</text>
</comment>
<feature type="non-terminal residue" evidence="15">
    <location>
        <position position="1"/>
    </location>
</feature>
<evidence type="ECO:0000256" key="5">
    <source>
        <dbReference type="ARBA" id="ARBA00021915"/>
    </source>
</evidence>
<evidence type="ECO:0000313" key="15">
    <source>
        <dbReference type="EMBL" id="CAG08926.1"/>
    </source>
</evidence>
<dbReference type="OrthoDB" id="1649088at2759"/>
<keyword evidence="6" id="KW-0808">Transferase</keyword>
<dbReference type="SFLD" id="SFLDS00032">
    <property type="entry name" value="Radical_SAM_3-amino-3-carboxyp"/>
    <property type="match status" value="1"/>
</dbReference>
<reference evidence="15" key="2">
    <citation type="submission" date="2004-02" db="EMBL/GenBank/DDBJ databases">
        <authorList>
            <consortium name="Genoscope"/>
            <consortium name="Whitehead Institute Centre for Genome Research"/>
        </authorList>
    </citation>
    <scope>NUCLEOTIDE SEQUENCE</scope>
</reference>
<comment type="cofactor">
    <cofactor evidence="1">
        <name>[4Fe-4S] cluster</name>
        <dbReference type="ChEBI" id="CHEBI:49883"/>
    </cofactor>
</comment>
<evidence type="ECO:0000256" key="12">
    <source>
        <dbReference type="ARBA" id="ARBA00032574"/>
    </source>
</evidence>
<dbReference type="InterPro" id="IPR042265">
    <property type="entry name" value="DPH1/DPH2_3"/>
</dbReference>
<evidence type="ECO:0000256" key="6">
    <source>
        <dbReference type="ARBA" id="ARBA00022679"/>
    </source>
</evidence>
<keyword evidence="8" id="KW-0479">Metal-binding</keyword>
<proteinExistence type="inferred from homology"/>
<dbReference type="GO" id="GO:0090560">
    <property type="term" value="F:2-(3-amino-3-carboxypropyl)histidine synthase activity"/>
    <property type="evidence" value="ECO:0007669"/>
    <property type="project" value="UniProtKB-EC"/>
</dbReference>
<keyword evidence="7" id="KW-0949">S-adenosyl-L-methionine</keyword>
<evidence type="ECO:0000256" key="4">
    <source>
        <dbReference type="ARBA" id="ARBA00012221"/>
    </source>
</evidence>
<dbReference type="FunFam" id="3.40.50.11840:FF:000001">
    <property type="entry name" value="2-(3-amino-3-carboxypropyl)histidine synthase subunit 1"/>
    <property type="match status" value="1"/>
</dbReference>
<evidence type="ECO:0000256" key="3">
    <source>
        <dbReference type="ARBA" id="ARBA00010173"/>
    </source>
</evidence>
<evidence type="ECO:0000256" key="9">
    <source>
        <dbReference type="ARBA" id="ARBA00023004"/>
    </source>
</evidence>
<dbReference type="Gene3D" id="3.40.50.11850">
    <property type="entry name" value="Diphthamide synthesis DPH1/DPH2 domain 2"/>
    <property type="match status" value="1"/>
</dbReference>
<keyword evidence="10" id="KW-0411">Iron-sulfur</keyword>
<dbReference type="KEGG" id="tng:GSTEN00030061G001"/>
<evidence type="ECO:0000256" key="1">
    <source>
        <dbReference type="ARBA" id="ARBA00001966"/>
    </source>
</evidence>
<dbReference type="Pfam" id="PF01866">
    <property type="entry name" value="Diphthamide_syn"/>
    <property type="match status" value="2"/>
</dbReference>
<dbReference type="GO" id="GO:0017183">
    <property type="term" value="P:protein histidyl modification to diphthamide"/>
    <property type="evidence" value="ECO:0007669"/>
    <property type="project" value="UniProtKB-UniPathway"/>
</dbReference>
<dbReference type="UniPathway" id="UPA00559"/>
<dbReference type="EMBL" id="CAAE01015002">
    <property type="protein sequence ID" value="CAG08926.1"/>
    <property type="molecule type" value="Genomic_DNA"/>
</dbReference>
<dbReference type="FunFam" id="3.40.50.11850:FF:000001">
    <property type="entry name" value="2-(3-amino-3-carboxypropyl)histidine synthase subunit 1"/>
    <property type="match status" value="1"/>
</dbReference>